<dbReference type="Gene3D" id="3.40.630.30">
    <property type="match status" value="1"/>
</dbReference>
<dbReference type="Proteomes" id="UP000278804">
    <property type="component" value="Chromosome"/>
</dbReference>
<keyword evidence="1 5" id="KW-0808">Transferase</keyword>
<accession>A0A3S8RMF7</accession>
<dbReference type="EMBL" id="CP034234">
    <property type="protein sequence ID" value="AZK44142.1"/>
    <property type="molecule type" value="Genomic_DNA"/>
</dbReference>
<proteinExistence type="inferred from homology"/>
<evidence type="ECO:0000313" key="6">
    <source>
        <dbReference type="Proteomes" id="UP000278804"/>
    </source>
</evidence>
<gene>
    <name evidence="5" type="ORF">EEI45_04710</name>
</gene>
<dbReference type="PROSITE" id="PS51186">
    <property type="entry name" value="GNAT"/>
    <property type="match status" value="1"/>
</dbReference>
<dbReference type="PANTHER" id="PTHR43792">
    <property type="entry name" value="GNAT FAMILY, PUTATIVE (AFU_ORTHOLOGUE AFUA_3G00765)-RELATED-RELATED"/>
    <property type="match status" value="1"/>
</dbReference>
<dbReference type="AlphaFoldDB" id="A0A3S8RMF7"/>
<dbReference type="SUPFAM" id="SSF55729">
    <property type="entry name" value="Acyl-CoA N-acyltransferases (Nat)"/>
    <property type="match status" value="1"/>
</dbReference>
<keyword evidence="2" id="KW-0012">Acyltransferase</keyword>
<protein>
    <submittedName>
        <fullName evidence="5">N-acetyltransferase</fullName>
    </submittedName>
</protein>
<comment type="similarity">
    <text evidence="3">Belongs to the acetyltransferase family. RimJ subfamily.</text>
</comment>
<dbReference type="GO" id="GO:0016747">
    <property type="term" value="F:acyltransferase activity, transferring groups other than amino-acyl groups"/>
    <property type="evidence" value="ECO:0007669"/>
    <property type="project" value="InterPro"/>
</dbReference>
<keyword evidence="6" id="KW-1185">Reference proteome</keyword>
<reference evidence="5 6" key="1">
    <citation type="journal article" date="2020" name="Int. J. Syst. Evol. Microbiol.">
        <title>Description of Erysipelothrix piscisicarius sp. nov., an emergent fish pathogen, and assessment of virulence using a tiger barb (Puntigrus tetrazona) infection model.</title>
        <authorList>
            <person name="Pomaranski E.K."/>
            <person name="Griffin M.J."/>
            <person name="Camus A.C."/>
            <person name="Armwood A.R."/>
            <person name="Shelley J."/>
            <person name="Waldbieser G.C."/>
            <person name="LaFrentz B.R."/>
            <person name="Garcia J.C."/>
            <person name="Yanong R."/>
            <person name="Soto E."/>
        </authorList>
    </citation>
    <scope>NUCLEOTIDE SEQUENCE [LARGE SCALE GENOMIC DNA]</scope>
    <source>
        <strain evidence="5 6">15TAL0474</strain>
    </source>
</reference>
<organism evidence="5 6">
    <name type="scientific">Erysipelothrix piscisicarius</name>
    <dbReference type="NCBI Taxonomy" id="2485784"/>
    <lineage>
        <taxon>Bacteria</taxon>
        <taxon>Bacillati</taxon>
        <taxon>Bacillota</taxon>
        <taxon>Erysipelotrichia</taxon>
        <taxon>Erysipelotrichales</taxon>
        <taxon>Erysipelotrichaceae</taxon>
        <taxon>Erysipelothrix</taxon>
    </lineage>
</organism>
<evidence type="ECO:0000256" key="1">
    <source>
        <dbReference type="ARBA" id="ARBA00022679"/>
    </source>
</evidence>
<evidence type="ECO:0000313" key="5">
    <source>
        <dbReference type="EMBL" id="AZK44142.1"/>
    </source>
</evidence>
<evidence type="ECO:0000256" key="3">
    <source>
        <dbReference type="ARBA" id="ARBA00038502"/>
    </source>
</evidence>
<sequence length="196" mass="22559">MKAKTDLVLETERLILRPVVLEDADDMYLYARTYQVTRMTRFKPHQNVEDTKQAIKNVFLSRPQKSWPEAFAITLKNNGRMIGTCDFWPISESEGVYEMGYALNPRFWGLGLMTEAATAVLDFAFNTYDVRRMELKHLKCNPASGAVARKIGFIEEGIKRQAAKFEDGYDDIVCYGLLKEEYDDRETGEEVCSQRS</sequence>
<dbReference type="KEGG" id="eri:EEI45_04710"/>
<dbReference type="Pfam" id="PF13302">
    <property type="entry name" value="Acetyltransf_3"/>
    <property type="match status" value="1"/>
</dbReference>
<dbReference type="InterPro" id="IPR051531">
    <property type="entry name" value="N-acetyltransferase"/>
</dbReference>
<dbReference type="RefSeq" id="WP_125164325.1">
    <property type="nucleotide sequence ID" value="NZ_CP034234.1"/>
</dbReference>
<name>A0A3S8RMF7_9FIRM</name>
<dbReference type="InterPro" id="IPR016181">
    <property type="entry name" value="Acyl_CoA_acyltransferase"/>
</dbReference>
<evidence type="ECO:0000259" key="4">
    <source>
        <dbReference type="PROSITE" id="PS51186"/>
    </source>
</evidence>
<dbReference type="PANTHER" id="PTHR43792:SF8">
    <property type="entry name" value="[RIBOSOMAL PROTEIN US5]-ALANINE N-ACETYLTRANSFERASE"/>
    <property type="match status" value="1"/>
</dbReference>
<dbReference type="InterPro" id="IPR000182">
    <property type="entry name" value="GNAT_dom"/>
</dbReference>
<evidence type="ECO:0000256" key="2">
    <source>
        <dbReference type="ARBA" id="ARBA00023315"/>
    </source>
</evidence>
<feature type="domain" description="N-acetyltransferase" evidence="4">
    <location>
        <begin position="14"/>
        <end position="184"/>
    </location>
</feature>